<accession>A0ABP8H902</accession>
<dbReference type="EMBL" id="BAABGY010000009">
    <property type="protein sequence ID" value="GAA4336038.1"/>
    <property type="molecule type" value="Genomic_DNA"/>
</dbReference>
<evidence type="ECO:0000313" key="3">
    <source>
        <dbReference type="Proteomes" id="UP001501725"/>
    </source>
</evidence>
<sequence>MNMKKIGNTLLLVFLLVVIVVMSFQQPQRFLPIYLSVWVGTLIWIYVAFYRKRAGRKHAR</sequence>
<evidence type="ECO:0000313" key="2">
    <source>
        <dbReference type="EMBL" id="GAA4336038.1"/>
    </source>
</evidence>
<comment type="caution">
    <text evidence="2">The sequence shown here is derived from an EMBL/GenBank/DDBJ whole genome shotgun (WGS) entry which is preliminary data.</text>
</comment>
<organism evidence="2 3">
    <name type="scientific">Flaviaesturariibacter amylovorans</name>
    <dbReference type="NCBI Taxonomy" id="1084520"/>
    <lineage>
        <taxon>Bacteria</taxon>
        <taxon>Pseudomonadati</taxon>
        <taxon>Bacteroidota</taxon>
        <taxon>Chitinophagia</taxon>
        <taxon>Chitinophagales</taxon>
        <taxon>Chitinophagaceae</taxon>
        <taxon>Flaviaestuariibacter</taxon>
    </lineage>
</organism>
<name>A0ABP8H902_9BACT</name>
<protein>
    <submittedName>
        <fullName evidence="2">Uncharacterized protein</fullName>
    </submittedName>
</protein>
<evidence type="ECO:0000256" key="1">
    <source>
        <dbReference type="SAM" id="Phobius"/>
    </source>
</evidence>
<keyword evidence="1" id="KW-0812">Transmembrane</keyword>
<proteinExistence type="predicted"/>
<keyword evidence="1" id="KW-0472">Membrane</keyword>
<dbReference type="Proteomes" id="UP001501725">
    <property type="component" value="Unassembled WGS sequence"/>
</dbReference>
<keyword evidence="3" id="KW-1185">Reference proteome</keyword>
<keyword evidence="1" id="KW-1133">Transmembrane helix</keyword>
<reference evidence="3" key="1">
    <citation type="journal article" date="2019" name="Int. J. Syst. Evol. Microbiol.">
        <title>The Global Catalogue of Microorganisms (GCM) 10K type strain sequencing project: providing services to taxonomists for standard genome sequencing and annotation.</title>
        <authorList>
            <consortium name="The Broad Institute Genomics Platform"/>
            <consortium name="The Broad Institute Genome Sequencing Center for Infectious Disease"/>
            <person name="Wu L."/>
            <person name="Ma J."/>
        </authorList>
    </citation>
    <scope>NUCLEOTIDE SEQUENCE [LARGE SCALE GENOMIC DNA]</scope>
    <source>
        <strain evidence="3">JCM 17919</strain>
    </source>
</reference>
<gene>
    <name evidence="2" type="ORF">GCM10023184_31130</name>
</gene>
<feature type="transmembrane region" description="Helical" evidence="1">
    <location>
        <begin position="33"/>
        <end position="50"/>
    </location>
</feature>